<dbReference type="OMA" id="QIEWLTQ"/>
<dbReference type="OrthoDB" id="10363252at2759"/>
<feature type="compositionally biased region" description="Basic and acidic residues" evidence="2">
    <location>
        <begin position="1"/>
        <end position="34"/>
    </location>
</feature>
<dbReference type="KEGG" id="bfo:118405994"/>
<dbReference type="AlphaFoldDB" id="A0A9J7HQV0"/>
<reference evidence="3" key="1">
    <citation type="journal article" date="2020" name="Nat. Ecol. Evol.">
        <title>Deeply conserved synteny resolves early events in vertebrate evolution.</title>
        <authorList>
            <person name="Simakov O."/>
            <person name="Marletaz F."/>
            <person name="Yue J.X."/>
            <person name="O'Connell B."/>
            <person name="Jenkins J."/>
            <person name="Brandt A."/>
            <person name="Calef R."/>
            <person name="Tung C.H."/>
            <person name="Huang T.K."/>
            <person name="Schmutz J."/>
            <person name="Satoh N."/>
            <person name="Yu J.K."/>
            <person name="Putnam N.H."/>
            <person name="Green R.E."/>
            <person name="Rokhsar D.S."/>
        </authorList>
    </citation>
    <scope>NUCLEOTIDE SEQUENCE [LARGE SCALE GENOMIC DNA]</scope>
    <source>
        <strain evidence="3">S238N-H82</strain>
    </source>
</reference>
<dbReference type="RefSeq" id="XP_035661742.1">
    <property type="nucleotide sequence ID" value="XM_035805849.1"/>
</dbReference>
<reference evidence="4" key="2">
    <citation type="submission" date="2025-08" db="UniProtKB">
        <authorList>
            <consortium name="RefSeq"/>
        </authorList>
    </citation>
    <scope>IDENTIFICATION</scope>
    <source>
        <strain evidence="4">S238N-H82</strain>
        <tissue evidence="4">Testes</tissue>
    </source>
</reference>
<evidence type="ECO:0000256" key="2">
    <source>
        <dbReference type="SAM" id="MobiDB-lite"/>
    </source>
</evidence>
<evidence type="ECO:0000256" key="1">
    <source>
        <dbReference type="SAM" id="Coils"/>
    </source>
</evidence>
<feature type="coiled-coil region" evidence="1">
    <location>
        <begin position="128"/>
        <end position="190"/>
    </location>
</feature>
<gene>
    <name evidence="4" type="primary">LOC118405994</name>
</gene>
<organism evidence="3 4">
    <name type="scientific">Branchiostoma floridae</name>
    <name type="common">Florida lancelet</name>
    <name type="synonym">Amphioxus</name>
    <dbReference type="NCBI Taxonomy" id="7739"/>
    <lineage>
        <taxon>Eukaryota</taxon>
        <taxon>Metazoa</taxon>
        <taxon>Chordata</taxon>
        <taxon>Cephalochordata</taxon>
        <taxon>Leptocardii</taxon>
        <taxon>Amphioxiformes</taxon>
        <taxon>Branchiostomatidae</taxon>
        <taxon>Branchiostoma</taxon>
    </lineage>
</organism>
<name>A0A9J7HQV0_BRAFL</name>
<evidence type="ECO:0000313" key="3">
    <source>
        <dbReference type="Proteomes" id="UP000001554"/>
    </source>
</evidence>
<dbReference type="Proteomes" id="UP000001554">
    <property type="component" value="Chromosome 18"/>
</dbReference>
<evidence type="ECO:0000313" key="4">
    <source>
        <dbReference type="RefSeq" id="XP_035661742.1"/>
    </source>
</evidence>
<accession>A0A9J7HQV0</accession>
<proteinExistence type="predicted"/>
<protein>
    <submittedName>
        <fullName evidence="4">Uncharacterized protein LOC118405994</fullName>
    </submittedName>
</protein>
<feature type="region of interest" description="Disordered" evidence="2">
    <location>
        <begin position="1"/>
        <end position="73"/>
    </location>
</feature>
<keyword evidence="3" id="KW-1185">Reference proteome</keyword>
<sequence>MDGRMDDDVADTERIKPDLREMPSEDENTRRQPNEADNSAPSRGSGDRSILSKGGGDGSFLTGSPGEGVARKMRSDNVVERAHNDAVQRSPKHDNCLNPQGINKDANSIHEAKHYEQRKQHQEFLDHAKKLQEEVKKQSSVIENLLTAKRQLQTELEQLAVREHHYRERAEYLEEKIQAITAETEETREQAKDVVSVHDKLQGQIEWLTQARDRAHRIKTTAMREKHRIQQELKLEQAKMDQMTVALREAKKQKLVADRRRIEMARYKDDLTKALEKERSRSTTLLESIETLKIQMIEAMKTGYH</sequence>
<keyword evidence="1" id="KW-0175">Coiled coil</keyword>
<dbReference type="GeneID" id="118405994"/>